<gene>
    <name evidence="2" type="ORF">E8E13_001485</name>
</gene>
<name>A0A9P4T3Z4_CURKU</name>
<proteinExistence type="predicted"/>
<feature type="chain" id="PRO_5040281026" evidence="1">
    <location>
        <begin position="22"/>
        <end position="214"/>
    </location>
</feature>
<evidence type="ECO:0000256" key="1">
    <source>
        <dbReference type="SAM" id="SignalP"/>
    </source>
</evidence>
<organism evidence="2 3">
    <name type="scientific">Curvularia kusanoi</name>
    <name type="common">Cochliobolus kusanoi</name>
    <dbReference type="NCBI Taxonomy" id="90978"/>
    <lineage>
        <taxon>Eukaryota</taxon>
        <taxon>Fungi</taxon>
        <taxon>Dikarya</taxon>
        <taxon>Ascomycota</taxon>
        <taxon>Pezizomycotina</taxon>
        <taxon>Dothideomycetes</taxon>
        <taxon>Pleosporomycetidae</taxon>
        <taxon>Pleosporales</taxon>
        <taxon>Pleosporineae</taxon>
        <taxon>Pleosporaceae</taxon>
        <taxon>Curvularia</taxon>
    </lineage>
</organism>
<evidence type="ECO:0000313" key="2">
    <source>
        <dbReference type="EMBL" id="KAF2993871.1"/>
    </source>
</evidence>
<keyword evidence="1" id="KW-0732">Signal</keyword>
<dbReference type="Proteomes" id="UP000801428">
    <property type="component" value="Unassembled WGS sequence"/>
</dbReference>
<keyword evidence="3" id="KW-1185">Reference proteome</keyword>
<reference evidence="2" key="1">
    <citation type="submission" date="2019-04" db="EMBL/GenBank/DDBJ databases">
        <title>Sequencing of skin fungus with MAO and IRED activity.</title>
        <authorList>
            <person name="Marsaioli A.J."/>
            <person name="Bonatto J.M.C."/>
            <person name="Reis Junior O."/>
        </authorList>
    </citation>
    <scope>NUCLEOTIDE SEQUENCE</scope>
    <source>
        <strain evidence="2">30M1</strain>
    </source>
</reference>
<sequence>MRISNHITLLPLTVLIHPAVAQNSTSANSTCKATLETEYPVNASALVEVPSSGTPPWYLGVTFSDKRNDSNPDQSIYGSLSTPTNSTAYACTRLLQKLLPATGTGANGNCSGILSENCIDFLRRSLVLTQADVERRSCPDVPVASDVARACPPLAGSSANFGSGPALVSNSTCAASRLAGLDQPPEGYDNSGLFGIFGFGDDESDADVVDGFGV</sequence>
<accession>A0A9P4T3Z4</accession>
<dbReference type="OrthoDB" id="5132818at2759"/>
<feature type="signal peptide" evidence="1">
    <location>
        <begin position="1"/>
        <end position="21"/>
    </location>
</feature>
<evidence type="ECO:0000313" key="3">
    <source>
        <dbReference type="Proteomes" id="UP000801428"/>
    </source>
</evidence>
<comment type="caution">
    <text evidence="2">The sequence shown here is derived from an EMBL/GenBank/DDBJ whole genome shotgun (WGS) entry which is preliminary data.</text>
</comment>
<dbReference type="EMBL" id="SWKU01000046">
    <property type="protein sequence ID" value="KAF2993871.1"/>
    <property type="molecule type" value="Genomic_DNA"/>
</dbReference>
<dbReference type="AlphaFoldDB" id="A0A9P4T3Z4"/>
<protein>
    <submittedName>
        <fullName evidence="2">Uncharacterized protein</fullName>
    </submittedName>
</protein>